<evidence type="ECO:0000313" key="4">
    <source>
        <dbReference type="Proteomes" id="UP001164286"/>
    </source>
</evidence>
<evidence type="ECO:0000256" key="2">
    <source>
        <dbReference type="SAM" id="MobiDB-lite"/>
    </source>
</evidence>
<dbReference type="RefSeq" id="XP_052946397.1">
    <property type="nucleotide sequence ID" value="XM_053093357.1"/>
</dbReference>
<comment type="caution">
    <text evidence="3">The sequence shown here is derived from an EMBL/GenBank/DDBJ whole genome shotgun (WGS) entry which is preliminary data.</text>
</comment>
<evidence type="ECO:0000313" key="3">
    <source>
        <dbReference type="EMBL" id="KAI9636620.1"/>
    </source>
</evidence>
<gene>
    <name evidence="3" type="ORF">MKK02DRAFT_45325</name>
</gene>
<dbReference type="GeneID" id="77732562"/>
<organism evidence="3 4">
    <name type="scientific">Dioszegia hungarica</name>
    <dbReference type="NCBI Taxonomy" id="4972"/>
    <lineage>
        <taxon>Eukaryota</taxon>
        <taxon>Fungi</taxon>
        <taxon>Dikarya</taxon>
        <taxon>Basidiomycota</taxon>
        <taxon>Agaricomycotina</taxon>
        <taxon>Tremellomycetes</taxon>
        <taxon>Tremellales</taxon>
        <taxon>Bulleribasidiaceae</taxon>
        <taxon>Dioszegia</taxon>
    </lineage>
</organism>
<evidence type="ECO:0000256" key="1">
    <source>
        <dbReference type="SAM" id="Coils"/>
    </source>
</evidence>
<dbReference type="EMBL" id="JAKWFO010000005">
    <property type="protein sequence ID" value="KAI9636620.1"/>
    <property type="molecule type" value="Genomic_DNA"/>
</dbReference>
<sequence length="339" mass="36531">MARGSKASAESVSPSTGDKRKRGSKAEEHDEKSKEEGQEEQSSGAKDDAEEEEAGDEPKTKAAKTETSSPLDWLLSDDAFNMANPEIPQGHGEVDWADGPHKNSPPPESAGKGTTDNKESKAQDEILRYPQSALTPFQNLVAACLLSKPFSHRLGLRTIQTLLNPPFGIRTVADLDEAGYEGRRKVMWEARTQHKEKTAAQLGDLVDGVKELCGGEGDADEDLSELKGLKAELEGLEAEAAQGKVKETLTKIKGIGPGVVGIFLRRIQGDWKEVFPYADDRSLAAAVQFGLLKEGEGAQVLADQVGSDRAKFVRLLDTLIGLDLEKVLDDAVKKAGADK</sequence>
<keyword evidence="4" id="KW-1185">Reference proteome</keyword>
<dbReference type="Proteomes" id="UP001164286">
    <property type="component" value="Unassembled WGS sequence"/>
</dbReference>
<protein>
    <submittedName>
        <fullName evidence="3">Uncharacterized protein</fullName>
    </submittedName>
</protein>
<keyword evidence="1" id="KW-0175">Coiled coil</keyword>
<feature type="region of interest" description="Disordered" evidence="2">
    <location>
        <begin position="1"/>
        <end position="121"/>
    </location>
</feature>
<feature type="compositionally biased region" description="Basic and acidic residues" evidence="2">
    <location>
        <begin position="24"/>
        <end position="36"/>
    </location>
</feature>
<dbReference type="AlphaFoldDB" id="A0AA38HAR7"/>
<proteinExistence type="predicted"/>
<reference evidence="3" key="1">
    <citation type="journal article" date="2022" name="G3 (Bethesda)">
        <title>High quality genome of the basidiomycete yeast Dioszegia hungarica PDD-24b-2 isolated from cloud water.</title>
        <authorList>
            <person name="Jarrige D."/>
            <person name="Haridas S."/>
            <person name="Bleykasten-Grosshans C."/>
            <person name="Joly M."/>
            <person name="Nadalig T."/>
            <person name="Sancelme M."/>
            <person name="Vuilleumier S."/>
            <person name="Grigoriev I.V."/>
            <person name="Amato P."/>
            <person name="Bringel F."/>
        </authorList>
    </citation>
    <scope>NUCLEOTIDE SEQUENCE</scope>
    <source>
        <strain evidence="3">PDD-24b-2</strain>
    </source>
</reference>
<accession>A0AA38HAR7</accession>
<name>A0AA38HAR7_9TREE</name>
<feature type="coiled-coil region" evidence="1">
    <location>
        <begin position="219"/>
        <end position="246"/>
    </location>
</feature>
<feature type="compositionally biased region" description="Basic and acidic residues" evidence="2">
    <location>
        <begin position="92"/>
        <end position="101"/>
    </location>
</feature>